<sequence>MKITANKQSRLRHYIGAPKRFLLRARDLYVDSMLSFDGKVGSANVMACPATHITNLPKEFGGYRSTTKWDDNENLEELYRSISKKFNWGGMESDKPGLNVRGRQINAYYGMNRSYSIALGKIGTIDEEEQCDFQEEVTTRSENFSRSRSHAAVTKSTAKR</sequence>
<dbReference type="Proteomes" id="UP001318860">
    <property type="component" value="Unassembled WGS sequence"/>
</dbReference>
<evidence type="ECO:0000313" key="3">
    <source>
        <dbReference type="Proteomes" id="UP001318860"/>
    </source>
</evidence>
<organism evidence="2 3">
    <name type="scientific">Rehmannia glutinosa</name>
    <name type="common">Chinese foxglove</name>
    <dbReference type="NCBI Taxonomy" id="99300"/>
    <lineage>
        <taxon>Eukaryota</taxon>
        <taxon>Viridiplantae</taxon>
        <taxon>Streptophyta</taxon>
        <taxon>Embryophyta</taxon>
        <taxon>Tracheophyta</taxon>
        <taxon>Spermatophyta</taxon>
        <taxon>Magnoliopsida</taxon>
        <taxon>eudicotyledons</taxon>
        <taxon>Gunneridae</taxon>
        <taxon>Pentapetalae</taxon>
        <taxon>asterids</taxon>
        <taxon>lamiids</taxon>
        <taxon>Lamiales</taxon>
        <taxon>Orobanchaceae</taxon>
        <taxon>Rehmannieae</taxon>
        <taxon>Rehmannia</taxon>
    </lineage>
</organism>
<evidence type="ECO:0000313" key="2">
    <source>
        <dbReference type="EMBL" id="KAK6133508.1"/>
    </source>
</evidence>
<comment type="caution">
    <text evidence="2">The sequence shown here is derived from an EMBL/GenBank/DDBJ whole genome shotgun (WGS) entry which is preliminary data.</text>
</comment>
<keyword evidence="3" id="KW-1185">Reference proteome</keyword>
<feature type="region of interest" description="Disordered" evidence="1">
    <location>
        <begin position="133"/>
        <end position="160"/>
    </location>
</feature>
<protein>
    <submittedName>
        <fullName evidence="2">Uncharacterized protein</fullName>
    </submittedName>
</protein>
<proteinExistence type="predicted"/>
<dbReference type="PANTHER" id="PTHR33526">
    <property type="entry name" value="OS07G0123800 PROTEIN"/>
    <property type="match status" value="1"/>
</dbReference>
<accession>A0ABR0VE99</accession>
<dbReference type="EMBL" id="JABTTQ020001213">
    <property type="protein sequence ID" value="KAK6133508.1"/>
    <property type="molecule type" value="Genomic_DNA"/>
</dbReference>
<name>A0ABR0VE99_REHGL</name>
<reference evidence="2 3" key="1">
    <citation type="journal article" date="2021" name="Comput. Struct. Biotechnol. J.">
        <title>De novo genome assembly of the potent medicinal plant Rehmannia glutinosa using nanopore technology.</title>
        <authorList>
            <person name="Ma L."/>
            <person name="Dong C."/>
            <person name="Song C."/>
            <person name="Wang X."/>
            <person name="Zheng X."/>
            <person name="Niu Y."/>
            <person name="Chen S."/>
            <person name="Feng W."/>
        </authorList>
    </citation>
    <scope>NUCLEOTIDE SEQUENCE [LARGE SCALE GENOMIC DNA]</scope>
    <source>
        <strain evidence="2">DH-2019</strain>
    </source>
</reference>
<dbReference type="PANTHER" id="PTHR33526:SF4">
    <property type="entry name" value="OS07G0123800 PROTEIN"/>
    <property type="match status" value="1"/>
</dbReference>
<gene>
    <name evidence="2" type="ORF">DH2020_032754</name>
</gene>
<evidence type="ECO:0000256" key="1">
    <source>
        <dbReference type="SAM" id="MobiDB-lite"/>
    </source>
</evidence>